<dbReference type="PANTHER" id="PTHR43804:SF8">
    <property type="entry name" value="PEPTIDE CHAIN RELEASE FACTOR APG3, CHLOROPLASTIC"/>
    <property type="match status" value="1"/>
</dbReference>
<dbReference type="EnsemblPlants" id="EMT26902">
    <property type="protein sequence ID" value="EMT26902"/>
    <property type="gene ID" value="F775_07953"/>
</dbReference>
<dbReference type="InterPro" id="IPR050057">
    <property type="entry name" value="Prokaryotic/Mito_RF"/>
</dbReference>
<dbReference type="GO" id="GO:0032544">
    <property type="term" value="P:plastid translation"/>
    <property type="evidence" value="ECO:0007669"/>
    <property type="project" value="TreeGrafter"/>
</dbReference>
<dbReference type="InterPro" id="IPR004373">
    <property type="entry name" value="RF-1"/>
</dbReference>
<accession>M8CI19</accession>
<evidence type="ECO:0000259" key="3">
    <source>
        <dbReference type="PROSITE" id="PS00745"/>
    </source>
</evidence>
<dbReference type="FunFam" id="3.30.70.1660:FF:000014">
    <property type="entry name" value="Peptide chain release factor 1"/>
    <property type="match status" value="1"/>
</dbReference>
<dbReference type="PANTHER" id="PTHR43804">
    <property type="entry name" value="LD18447P"/>
    <property type="match status" value="1"/>
</dbReference>
<dbReference type="InterPro" id="IPR045853">
    <property type="entry name" value="Pep_chain_release_fac_I_sf"/>
</dbReference>
<dbReference type="NCBIfam" id="TIGR00019">
    <property type="entry name" value="prfA"/>
    <property type="match status" value="1"/>
</dbReference>
<evidence type="ECO:0000256" key="2">
    <source>
        <dbReference type="ARBA" id="ARBA00022917"/>
    </source>
</evidence>
<evidence type="ECO:0000256" key="1">
    <source>
        <dbReference type="ARBA" id="ARBA00010835"/>
    </source>
</evidence>
<keyword evidence="2" id="KW-0648">Protein biosynthesis</keyword>
<dbReference type="InterPro" id="IPR000352">
    <property type="entry name" value="Pep_chain_release_fac_I"/>
</dbReference>
<dbReference type="PROSITE" id="PS00745">
    <property type="entry name" value="RF_PROK_I"/>
    <property type="match status" value="1"/>
</dbReference>
<organism evidence="4">
    <name type="scientific">Aegilops tauschii</name>
    <name type="common">Tausch's goatgrass</name>
    <name type="synonym">Aegilops squarrosa</name>
    <dbReference type="NCBI Taxonomy" id="37682"/>
    <lineage>
        <taxon>Eukaryota</taxon>
        <taxon>Viridiplantae</taxon>
        <taxon>Streptophyta</taxon>
        <taxon>Embryophyta</taxon>
        <taxon>Tracheophyta</taxon>
        <taxon>Spermatophyta</taxon>
        <taxon>Magnoliopsida</taxon>
        <taxon>Liliopsida</taxon>
        <taxon>Poales</taxon>
        <taxon>Poaceae</taxon>
        <taxon>BOP clade</taxon>
        <taxon>Pooideae</taxon>
        <taxon>Triticodae</taxon>
        <taxon>Triticeae</taxon>
        <taxon>Triticinae</taxon>
        <taxon>Aegilops</taxon>
    </lineage>
</organism>
<dbReference type="FunFam" id="3.30.160.20:FF:000004">
    <property type="entry name" value="Peptide chain release factor 1"/>
    <property type="match status" value="1"/>
</dbReference>
<dbReference type="Pfam" id="PF03462">
    <property type="entry name" value="PCRF"/>
    <property type="match status" value="1"/>
</dbReference>
<evidence type="ECO:0000313" key="4">
    <source>
        <dbReference type="EnsemblPlants" id="EMT26902"/>
    </source>
</evidence>
<dbReference type="GO" id="GO:0009507">
    <property type="term" value="C:chloroplast"/>
    <property type="evidence" value="ECO:0007669"/>
    <property type="project" value="TreeGrafter"/>
</dbReference>
<dbReference type="Gene3D" id="3.30.70.1660">
    <property type="match status" value="1"/>
</dbReference>
<dbReference type="GO" id="GO:0009658">
    <property type="term" value="P:chloroplast organization"/>
    <property type="evidence" value="ECO:0007669"/>
    <property type="project" value="TreeGrafter"/>
</dbReference>
<dbReference type="Gene3D" id="6.10.140.1950">
    <property type="match status" value="1"/>
</dbReference>
<comment type="similarity">
    <text evidence="1">Belongs to the prokaryotic/mitochondrial release factor family.</text>
</comment>
<dbReference type="Gene3D" id="3.30.160.20">
    <property type="match status" value="1"/>
</dbReference>
<dbReference type="Pfam" id="PF00472">
    <property type="entry name" value="RF-1"/>
    <property type="match status" value="1"/>
</dbReference>
<reference evidence="4" key="1">
    <citation type="submission" date="2015-06" db="UniProtKB">
        <authorList>
            <consortium name="EnsemblPlants"/>
        </authorList>
    </citation>
    <scope>IDENTIFICATION</scope>
</reference>
<sequence length="377" mass="42412">MAEPHLISKLDSTEKAWKEMSIRLGDPDIVSDPSEYQKLAQSVSDLGEVVTAYREFKECERQIEETKALQKENGDDLDMAEMIASELESLSDQLAELEERLTVLLLPSDPLNSRNILLEVRAGTGGDEAGIWAGDLVVVRKYTPRIIVHRIYDFIDIIHTKCVMSILQAEKGGYKTYVMEVKGKQVYSKLKFESGVHRVQRVPQTETMGRVHTSTATVAIMPEADEVDVVIDPKDIELKAARSGGAGGQNVNKVETAIDLIHKPTGIRIFCTEERSQLQNKERAFQLLRAKLYEIKLREQQESIRTQRLLQVGTGARSEKIRTYNYKDNRVTDHRLKMNFVLSSFLLGDIESAVQSCAALEQKELLEEMATSSAVKA</sequence>
<dbReference type="GO" id="GO:0016149">
    <property type="term" value="F:translation release factor activity, codon specific"/>
    <property type="evidence" value="ECO:0007669"/>
    <property type="project" value="InterPro"/>
</dbReference>
<name>M8CI19_AEGTA</name>
<dbReference type="AlphaFoldDB" id="M8CI19"/>
<dbReference type="SUPFAM" id="SSF75620">
    <property type="entry name" value="Release factor"/>
    <property type="match status" value="1"/>
</dbReference>
<dbReference type="GO" id="GO:0010027">
    <property type="term" value="P:thylakoid membrane organization"/>
    <property type="evidence" value="ECO:0007669"/>
    <property type="project" value="TreeGrafter"/>
</dbReference>
<proteinExistence type="inferred from homology"/>
<dbReference type="NCBIfam" id="NF001859">
    <property type="entry name" value="PRK00591.1"/>
    <property type="match status" value="1"/>
</dbReference>
<dbReference type="SMART" id="SM00937">
    <property type="entry name" value="PCRF"/>
    <property type="match status" value="1"/>
</dbReference>
<dbReference type="InterPro" id="IPR005139">
    <property type="entry name" value="PCRF"/>
</dbReference>
<protein>
    <submittedName>
        <fullName evidence="4">Peptide chain release factor 1</fullName>
    </submittedName>
</protein>
<feature type="domain" description="Prokaryotic-type class I peptide chain release factors" evidence="3">
    <location>
        <begin position="242"/>
        <end position="258"/>
    </location>
</feature>